<accession>A0A3N7HLB8</accession>
<dbReference type="AlphaFoldDB" id="A0A3N7HLB8"/>
<organism evidence="4 5">
    <name type="scientific">Piscinibacter terrae</name>
    <dbReference type="NCBI Taxonomy" id="2496871"/>
    <lineage>
        <taxon>Bacteria</taxon>
        <taxon>Pseudomonadati</taxon>
        <taxon>Pseudomonadota</taxon>
        <taxon>Betaproteobacteria</taxon>
        <taxon>Burkholderiales</taxon>
        <taxon>Sphaerotilaceae</taxon>
        <taxon>Piscinibacter</taxon>
    </lineage>
</organism>
<evidence type="ECO:0000259" key="3">
    <source>
        <dbReference type="Pfam" id="PF01266"/>
    </source>
</evidence>
<dbReference type="GO" id="GO:0005737">
    <property type="term" value="C:cytoplasm"/>
    <property type="evidence" value="ECO:0007669"/>
    <property type="project" value="TreeGrafter"/>
</dbReference>
<dbReference type="PANTHER" id="PTHR13847">
    <property type="entry name" value="SARCOSINE DEHYDROGENASE-RELATED"/>
    <property type="match status" value="1"/>
</dbReference>
<evidence type="ECO:0000256" key="2">
    <source>
        <dbReference type="ARBA" id="ARBA00023002"/>
    </source>
</evidence>
<dbReference type="GO" id="GO:0055130">
    <property type="term" value="P:D-alanine catabolic process"/>
    <property type="evidence" value="ECO:0007669"/>
    <property type="project" value="TreeGrafter"/>
</dbReference>
<evidence type="ECO:0000313" key="4">
    <source>
        <dbReference type="EMBL" id="RQP21381.1"/>
    </source>
</evidence>
<evidence type="ECO:0000256" key="1">
    <source>
        <dbReference type="ARBA" id="ARBA00009410"/>
    </source>
</evidence>
<dbReference type="InterPro" id="IPR006076">
    <property type="entry name" value="FAD-dep_OxRdtase"/>
</dbReference>
<comment type="caution">
    <text evidence="4">The sequence shown here is derived from an EMBL/GenBank/DDBJ whole genome shotgun (WGS) entry which is preliminary data.</text>
</comment>
<dbReference type="Gene3D" id="3.30.9.10">
    <property type="entry name" value="D-Amino Acid Oxidase, subunit A, domain 2"/>
    <property type="match status" value="1"/>
</dbReference>
<protein>
    <submittedName>
        <fullName evidence="4">FAD-dependent oxidoreductase</fullName>
    </submittedName>
</protein>
<dbReference type="SUPFAM" id="SSF54373">
    <property type="entry name" value="FAD-linked reductases, C-terminal domain"/>
    <property type="match status" value="1"/>
</dbReference>
<dbReference type="Pfam" id="PF01266">
    <property type="entry name" value="DAO"/>
    <property type="match status" value="1"/>
</dbReference>
<dbReference type="Gene3D" id="3.50.50.60">
    <property type="entry name" value="FAD/NAD(P)-binding domain"/>
    <property type="match status" value="2"/>
</dbReference>
<keyword evidence="5" id="KW-1185">Reference proteome</keyword>
<evidence type="ECO:0000313" key="5">
    <source>
        <dbReference type="Proteomes" id="UP000267464"/>
    </source>
</evidence>
<dbReference type="Proteomes" id="UP000267464">
    <property type="component" value="Unassembled WGS sequence"/>
</dbReference>
<sequence>MQAGHAPCRVRQSTGCTPLPRMTPSVSGVTSVMHIVVVGAGIIGLTSAHALLEAGHHVTLIDSASGPASGTSHRNGAQMSYAFVAPLASADTLRSLPSLLLDRQSPLRFRPGLSPAIWRWCLRFLWACNSRQAMATTRGLLELARTSQQQFTQWRSRHADAQIHFQRNGKLVLYRDARSWEAAQRQLAAQAAWGPPQQLCDASQCVDIEPALRADRAPLAGGVLTPGEEVADCAMVCRQLLHDVRGHPRFEARWRTRALRWKTTRTRAVALLAEDADGLASHLGADGFVVANGVNAPALLRPLDTHLPVAPLKGYSIELPAASLAHCPTHSITDSARKVVFAPLGDGADRRLRVAGMAELVGHDLRIDAGRIEQLLDATHHCFGVIDRPADIHPWAGLRPATPTGLPVIGAARAWPNVFINAGHGALGQTLSFGAAARLCSLIDQGLRPGP</sequence>
<gene>
    <name evidence="4" type="ORF">DZC73_28250</name>
</gene>
<name>A0A3N7HLB8_9BURK</name>
<dbReference type="InterPro" id="IPR036188">
    <property type="entry name" value="FAD/NAD-bd_sf"/>
</dbReference>
<reference evidence="4 5" key="2">
    <citation type="submission" date="2018-12" db="EMBL/GenBank/DDBJ databases">
        <title>Rhizobacter gummiphilus sp. nov., a rubber-degrading bacterium isolated from the soil of a botanical garden in Japan.</title>
        <authorList>
            <person name="Shunsuke S.S."/>
        </authorList>
    </citation>
    <scope>NUCLEOTIDE SEQUENCE [LARGE SCALE GENOMIC DNA]</scope>
    <source>
        <strain evidence="4 5">S-16</strain>
    </source>
</reference>
<keyword evidence="2" id="KW-0560">Oxidoreductase</keyword>
<comment type="similarity">
    <text evidence="1">Belongs to the DadA oxidoreductase family.</text>
</comment>
<reference evidence="4 5" key="1">
    <citation type="submission" date="2018-08" db="EMBL/GenBank/DDBJ databases">
        <authorList>
            <person name="Khan S.A."/>
            <person name="Jeon C.O."/>
            <person name="Chun B.H."/>
            <person name="Jeong S.E."/>
        </authorList>
    </citation>
    <scope>NUCLEOTIDE SEQUENCE [LARGE SCALE GENOMIC DNA]</scope>
    <source>
        <strain evidence="4 5">S-16</strain>
    </source>
</reference>
<dbReference type="EMBL" id="QUSW01000011">
    <property type="protein sequence ID" value="RQP21381.1"/>
    <property type="molecule type" value="Genomic_DNA"/>
</dbReference>
<dbReference type="PANTHER" id="PTHR13847:SF280">
    <property type="entry name" value="D-AMINO ACID DEHYDROGENASE"/>
    <property type="match status" value="1"/>
</dbReference>
<feature type="domain" description="FAD dependent oxidoreductase" evidence="3">
    <location>
        <begin position="35"/>
        <end position="440"/>
    </location>
</feature>
<dbReference type="SUPFAM" id="SSF51905">
    <property type="entry name" value="FAD/NAD(P)-binding domain"/>
    <property type="match status" value="1"/>
</dbReference>
<dbReference type="GO" id="GO:0008718">
    <property type="term" value="F:D-amino-acid dehydrogenase activity"/>
    <property type="evidence" value="ECO:0007669"/>
    <property type="project" value="TreeGrafter"/>
</dbReference>
<proteinExistence type="inferred from homology"/>
<dbReference type="GO" id="GO:0005886">
    <property type="term" value="C:plasma membrane"/>
    <property type="evidence" value="ECO:0007669"/>
    <property type="project" value="TreeGrafter"/>
</dbReference>